<dbReference type="InterPro" id="IPR026893">
    <property type="entry name" value="Tyr/Ser_Pase_IphP-type"/>
</dbReference>
<dbReference type="InterPro" id="IPR000387">
    <property type="entry name" value="Tyr_Pase_dom"/>
</dbReference>
<feature type="compositionally biased region" description="Low complexity" evidence="1">
    <location>
        <begin position="32"/>
        <end position="47"/>
    </location>
</feature>
<reference evidence="3 4" key="1">
    <citation type="submission" date="2015-09" db="EMBL/GenBank/DDBJ databases">
        <title>Host preference determinants of Valsa canker pathogens revealed by comparative genomics.</title>
        <authorList>
            <person name="Yin Z."/>
            <person name="Huang L."/>
        </authorList>
    </citation>
    <scope>NUCLEOTIDE SEQUENCE [LARGE SCALE GENOMIC DNA]</scope>
    <source>
        <strain evidence="3 4">SXYLt</strain>
    </source>
</reference>
<sequence length="318" mass="35022">MSLDTPLPSPPFIDVPGLRNFRDCGGYPVVASSSSSSSSADGNDDNGNGSGTKKKRVIRSGVVFRSSEPSMVTDEGISILRDRLGITHVYDLRSQTEIDRDVRNGGRHVREWDGAKRIFVPVFLLEDGSPEAIAVRYANFSKKSSEGFVQVYARMLECGSSPEGAQPFAAVLRHLASPATPPAPLLAHCTAGKDRTGVLCALVLSLCGVPDEAVAHEYSLTDLGLKERKEEFISHLIRGPPLKDDRPAAERMVSSRWESMMGTLRMVREKYGGVEQFVRTKCGLSDEEIEQIRRNLVVDVDGDQVRVIDWEEHRKLLP</sequence>
<accession>A0A423XCC8</accession>
<evidence type="ECO:0000313" key="4">
    <source>
        <dbReference type="Proteomes" id="UP000285146"/>
    </source>
</evidence>
<feature type="domain" description="Tyrosine specific protein phosphatases" evidence="2">
    <location>
        <begin position="166"/>
        <end position="233"/>
    </location>
</feature>
<protein>
    <recommendedName>
        <fullName evidence="2">Tyrosine specific protein phosphatases domain-containing protein</fullName>
    </recommendedName>
</protein>
<dbReference type="FunFam" id="3.90.190.10:FF:000123">
    <property type="entry name" value="Similar to protein tyrosine/serine phosphatase"/>
    <property type="match status" value="1"/>
</dbReference>
<keyword evidence="4" id="KW-1185">Reference proteome</keyword>
<evidence type="ECO:0000313" key="3">
    <source>
        <dbReference type="EMBL" id="ROW13621.1"/>
    </source>
</evidence>
<dbReference type="PANTHER" id="PTHR31126:SF1">
    <property type="entry name" value="TYROSINE SPECIFIC PROTEIN PHOSPHATASES DOMAIN-CONTAINING PROTEIN"/>
    <property type="match status" value="1"/>
</dbReference>
<dbReference type="PROSITE" id="PS50056">
    <property type="entry name" value="TYR_PHOSPHATASE_2"/>
    <property type="match status" value="1"/>
</dbReference>
<dbReference type="EMBL" id="LKEB01000018">
    <property type="protein sequence ID" value="ROW13621.1"/>
    <property type="molecule type" value="Genomic_DNA"/>
</dbReference>
<dbReference type="Proteomes" id="UP000285146">
    <property type="component" value="Unassembled WGS sequence"/>
</dbReference>
<organism evidence="3 4">
    <name type="scientific">Cytospora leucostoma</name>
    <dbReference type="NCBI Taxonomy" id="1230097"/>
    <lineage>
        <taxon>Eukaryota</taxon>
        <taxon>Fungi</taxon>
        <taxon>Dikarya</taxon>
        <taxon>Ascomycota</taxon>
        <taxon>Pezizomycotina</taxon>
        <taxon>Sordariomycetes</taxon>
        <taxon>Sordariomycetidae</taxon>
        <taxon>Diaporthales</taxon>
        <taxon>Cytosporaceae</taxon>
        <taxon>Cytospora</taxon>
    </lineage>
</organism>
<dbReference type="AlphaFoldDB" id="A0A423XCC8"/>
<name>A0A423XCC8_9PEZI</name>
<dbReference type="Gene3D" id="3.90.190.10">
    <property type="entry name" value="Protein tyrosine phosphatase superfamily"/>
    <property type="match status" value="1"/>
</dbReference>
<proteinExistence type="predicted"/>
<evidence type="ECO:0000259" key="2">
    <source>
        <dbReference type="PROSITE" id="PS50056"/>
    </source>
</evidence>
<gene>
    <name evidence="3" type="ORF">VPNG_04631</name>
</gene>
<evidence type="ECO:0000256" key="1">
    <source>
        <dbReference type="SAM" id="MobiDB-lite"/>
    </source>
</evidence>
<dbReference type="PANTHER" id="PTHR31126">
    <property type="entry name" value="TYROSINE-PROTEIN PHOSPHATASE"/>
    <property type="match status" value="1"/>
</dbReference>
<dbReference type="InParanoid" id="A0A423XCC8"/>
<feature type="region of interest" description="Disordered" evidence="1">
    <location>
        <begin position="32"/>
        <end position="53"/>
    </location>
</feature>
<dbReference type="InterPro" id="IPR029021">
    <property type="entry name" value="Prot-tyrosine_phosphatase-like"/>
</dbReference>
<dbReference type="SUPFAM" id="SSF52799">
    <property type="entry name" value="(Phosphotyrosine protein) phosphatases II"/>
    <property type="match status" value="1"/>
</dbReference>
<dbReference type="Pfam" id="PF13350">
    <property type="entry name" value="Y_phosphatase3"/>
    <property type="match status" value="1"/>
</dbReference>
<dbReference type="GO" id="GO:0004721">
    <property type="term" value="F:phosphoprotein phosphatase activity"/>
    <property type="evidence" value="ECO:0007669"/>
    <property type="project" value="InterPro"/>
</dbReference>
<comment type="caution">
    <text evidence="3">The sequence shown here is derived from an EMBL/GenBank/DDBJ whole genome shotgun (WGS) entry which is preliminary data.</text>
</comment>
<dbReference type="OrthoDB" id="449382at2759"/>